<name>B8D0G3_HALOH</name>
<evidence type="ECO:0000256" key="3">
    <source>
        <dbReference type="ARBA" id="ARBA00011738"/>
    </source>
</evidence>
<dbReference type="GO" id="GO:0030643">
    <property type="term" value="P:intracellular phosphate ion homeostasis"/>
    <property type="evidence" value="ECO:0007669"/>
    <property type="project" value="InterPro"/>
</dbReference>
<dbReference type="EMBL" id="CP001098">
    <property type="protein sequence ID" value="ACL70899.1"/>
    <property type="molecule type" value="Genomic_DNA"/>
</dbReference>
<keyword evidence="4 7" id="KW-0813">Transport</keyword>
<dbReference type="PANTHER" id="PTHR42930:SF3">
    <property type="entry name" value="PHOSPHATE-SPECIFIC TRANSPORT SYSTEM ACCESSORY PROTEIN PHOU"/>
    <property type="match status" value="1"/>
</dbReference>
<dbReference type="NCBIfam" id="TIGR02135">
    <property type="entry name" value="phoU_full"/>
    <property type="match status" value="1"/>
</dbReference>
<evidence type="ECO:0000313" key="10">
    <source>
        <dbReference type="Proteomes" id="UP000000719"/>
    </source>
</evidence>
<dbReference type="InterPro" id="IPR028366">
    <property type="entry name" value="PhoU"/>
</dbReference>
<dbReference type="PANTHER" id="PTHR42930">
    <property type="entry name" value="PHOSPHATE-SPECIFIC TRANSPORT SYSTEM ACCESSORY PROTEIN PHOU"/>
    <property type="match status" value="1"/>
</dbReference>
<evidence type="ECO:0000256" key="1">
    <source>
        <dbReference type="ARBA" id="ARBA00004496"/>
    </source>
</evidence>
<comment type="subcellular location">
    <subcellularLocation>
        <location evidence="1 7">Cytoplasm</location>
    </subcellularLocation>
</comment>
<evidence type="ECO:0000256" key="6">
    <source>
        <dbReference type="ARBA" id="ARBA00022592"/>
    </source>
</evidence>
<dbReference type="SUPFAM" id="SSF109755">
    <property type="entry name" value="PhoU-like"/>
    <property type="match status" value="1"/>
</dbReference>
<evidence type="ECO:0000313" key="9">
    <source>
        <dbReference type="EMBL" id="ACL70899.1"/>
    </source>
</evidence>
<evidence type="ECO:0000259" key="8">
    <source>
        <dbReference type="Pfam" id="PF01895"/>
    </source>
</evidence>
<sequence>MRKSFHESIKELKNEMLKMGSMVEEAIHDSVKALKEQDLDLATQVMDGDDKIDDFEVELEERCTRLIALQQPVAKDLRTIIVISKLATDLERIGDHASNIARMVHQIGKEPLIKPLIDIPRMTEIVTRRLRESLDAFVNLDIELAKKVAREDEEVDILDEQILRELLTFMIEDPSKIRQATSLMFVSRFLERIGDHSTNICERVIYMVSGERKAY</sequence>
<feature type="domain" description="PhoU" evidence="8">
    <location>
        <begin position="17"/>
        <end position="103"/>
    </location>
</feature>
<reference evidence="9 10" key="1">
    <citation type="journal article" date="2009" name="PLoS ONE">
        <title>Genome analysis of the anaerobic thermohalophilic bacterium Halothermothrix orenii.</title>
        <authorList>
            <person name="Mavromatis K."/>
            <person name="Ivanova N."/>
            <person name="Anderson I."/>
            <person name="Lykidis A."/>
            <person name="Hooper S.D."/>
            <person name="Sun H."/>
            <person name="Kunin V."/>
            <person name="Lapidus A."/>
            <person name="Hugenholtz P."/>
            <person name="Patel B."/>
            <person name="Kyrpides N.C."/>
        </authorList>
    </citation>
    <scope>NUCLEOTIDE SEQUENCE [LARGE SCALE GENOMIC DNA]</scope>
    <source>
        <strain evidence="10">H 168 / OCM 544 / DSM 9562</strain>
    </source>
</reference>
<dbReference type="Gene3D" id="1.20.58.220">
    <property type="entry name" value="Phosphate transport system protein phou homolog 2, domain 2"/>
    <property type="match status" value="1"/>
</dbReference>
<proteinExistence type="inferred from homology"/>
<organism evidence="9 10">
    <name type="scientific">Halothermothrix orenii (strain H 168 / OCM 544 / DSM 9562)</name>
    <dbReference type="NCBI Taxonomy" id="373903"/>
    <lineage>
        <taxon>Bacteria</taxon>
        <taxon>Bacillati</taxon>
        <taxon>Bacillota</taxon>
        <taxon>Clostridia</taxon>
        <taxon>Halanaerobiales</taxon>
        <taxon>Halothermotrichaceae</taxon>
        <taxon>Halothermothrix</taxon>
    </lineage>
</organism>
<evidence type="ECO:0000256" key="7">
    <source>
        <dbReference type="PIRNR" id="PIRNR003107"/>
    </source>
</evidence>
<dbReference type="PIRSF" id="PIRSF003107">
    <property type="entry name" value="PhoU"/>
    <property type="match status" value="1"/>
</dbReference>
<evidence type="ECO:0000256" key="2">
    <source>
        <dbReference type="ARBA" id="ARBA00008107"/>
    </source>
</evidence>
<dbReference type="KEGG" id="hor:Hore_21540"/>
<dbReference type="HOGENOM" id="CLU_078518_3_0_9"/>
<dbReference type="FunFam" id="1.20.58.220:FF:000004">
    <property type="entry name" value="Phosphate-specific transport system accessory protein PhoU"/>
    <property type="match status" value="1"/>
</dbReference>
<comment type="function">
    <text evidence="7">Plays a role in the regulation of phosphate uptake.</text>
</comment>
<dbReference type="InterPro" id="IPR038078">
    <property type="entry name" value="PhoU-like_sf"/>
</dbReference>
<keyword evidence="10" id="KW-1185">Reference proteome</keyword>
<dbReference type="Pfam" id="PF01895">
    <property type="entry name" value="PhoU"/>
    <property type="match status" value="2"/>
</dbReference>
<dbReference type="GO" id="GO:0006817">
    <property type="term" value="P:phosphate ion transport"/>
    <property type="evidence" value="ECO:0007669"/>
    <property type="project" value="UniProtKB-KW"/>
</dbReference>
<dbReference type="AlphaFoldDB" id="B8D0G3"/>
<keyword evidence="6 7" id="KW-0592">Phosphate transport</keyword>
<dbReference type="Proteomes" id="UP000000719">
    <property type="component" value="Chromosome"/>
</dbReference>
<feature type="domain" description="PhoU" evidence="8">
    <location>
        <begin position="119"/>
        <end position="204"/>
    </location>
</feature>
<accession>B8D0G3</accession>
<comment type="subunit">
    <text evidence="3 7">Homodimer.</text>
</comment>
<dbReference type="GO" id="GO:0045936">
    <property type="term" value="P:negative regulation of phosphate metabolic process"/>
    <property type="evidence" value="ECO:0007669"/>
    <property type="project" value="InterPro"/>
</dbReference>
<evidence type="ECO:0000256" key="5">
    <source>
        <dbReference type="ARBA" id="ARBA00022490"/>
    </source>
</evidence>
<evidence type="ECO:0000256" key="4">
    <source>
        <dbReference type="ARBA" id="ARBA00022448"/>
    </source>
</evidence>
<dbReference type="InterPro" id="IPR026022">
    <property type="entry name" value="PhoU_dom"/>
</dbReference>
<dbReference type="eggNOG" id="COG0704">
    <property type="taxonomic scope" value="Bacteria"/>
</dbReference>
<gene>
    <name evidence="9" type="ordered locus">Hore_21540</name>
</gene>
<comment type="similarity">
    <text evidence="2 7">Belongs to the PhoU family.</text>
</comment>
<dbReference type="RefSeq" id="WP_015923868.1">
    <property type="nucleotide sequence ID" value="NC_011899.1"/>
</dbReference>
<keyword evidence="5 7" id="KW-0963">Cytoplasm</keyword>
<dbReference type="STRING" id="373903.Hore_21540"/>
<dbReference type="GO" id="GO:0005737">
    <property type="term" value="C:cytoplasm"/>
    <property type="evidence" value="ECO:0007669"/>
    <property type="project" value="UniProtKB-SubCell"/>
</dbReference>
<protein>
    <recommendedName>
        <fullName evidence="7">Phosphate-specific transport system accessory protein PhoU</fullName>
    </recommendedName>
</protein>